<organism evidence="2 3">
    <name type="scientific">Pisolithus tinctorius Marx 270</name>
    <dbReference type="NCBI Taxonomy" id="870435"/>
    <lineage>
        <taxon>Eukaryota</taxon>
        <taxon>Fungi</taxon>
        <taxon>Dikarya</taxon>
        <taxon>Basidiomycota</taxon>
        <taxon>Agaricomycotina</taxon>
        <taxon>Agaricomycetes</taxon>
        <taxon>Agaricomycetidae</taxon>
        <taxon>Boletales</taxon>
        <taxon>Sclerodermatineae</taxon>
        <taxon>Pisolithaceae</taxon>
        <taxon>Pisolithus</taxon>
    </lineage>
</organism>
<accession>A0A0C3K363</accession>
<protein>
    <submittedName>
        <fullName evidence="2">Uncharacterized protein</fullName>
    </submittedName>
</protein>
<keyword evidence="3" id="KW-1185">Reference proteome</keyword>
<dbReference type="EMBL" id="KN831973">
    <property type="protein sequence ID" value="KIO03947.1"/>
    <property type="molecule type" value="Genomic_DNA"/>
</dbReference>
<reference evidence="3" key="2">
    <citation type="submission" date="2015-01" db="EMBL/GenBank/DDBJ databases">
        <title>Evolutionary Origins and Diversification of the Mycorrhizal Mutualists.</title>
        <authorList>
            <consortium name="DOE Joint Genome Institute"/>
            <consortium name="Mycorrhizal Genomics Consortium"/>
            <person name="Kohler A."/>
            <person name="Kuo A."/>
            <person name="Nagy L.G."/>
            <person name="Floudas D."/>
            <person name="Copeland A."/>
            <person name="Barry K.W."/>
            <person name="Cichocki N."/>
            <person name="Veneault-Fourrey C."/>
            <person name="LaButti K."/>
            <person name="Lindquist E.A."/>
            <person name="Lipzen A."/>
            <person name="Lundell T."/>
            <person name="Morin E."/>
            <person name="Murat C."/>
            <person name="Riley R."/>
            <person name="Ohm R."/>
            <person name="Sun H."/>
            <person name="Tunlid A."/>
            <person name="Henrissat B."/>
            <person name="Grigoriev I.V."/>
            <person name="Hibbett D.S."/>
            <person name="Martin F."/>
        </authorList>
    </citation>
    <scope>NUCLEOTIDE SEQUENCE [LARGE SCALE GENOMIC DNA]</scope>
    <source>
        <strain evidence="3">Marx 270</strain>
    </source>
</reference>
<dbReference type="STRING" id="870435.A0A0C3K363"/>
<dbReference type="OrthoDB" id="6275295at2759"/>
<dbReference type="AlphaFoldDB" id="A0A0C3K363"/>
<dbReference type="Proteomes" id="UP000054217">
    <property type="component" value="Unassembled WGS sequence"/>
</dbReference>
<reference evidence="2 3" key="1">
    <citation type="submission" date="2014-04" db="EMBL/GenBank/DDBJ databases">
        <authorList>
            <consortium name="DOE Joint Genome Institute"/>
            <person name="Kuo A."/>
            <person name="Kohler A."/>
            <person name="Costa M.D."/>
            <person name="Nagy L.G."/>
            <person name="Floudas D."/>
            <person name="Copeland A."/>
            <person name="Barry K.W."/>
            <person name="Cichocki N."/>
            <person name="Veneault-Fourrey C."/>
            <person name="LaButti K."/>
            <person name="Lindquist E.A."/>
            <person name="Lipzen A."/>
            <person name="Lundell T."/>
            <person name="Morin E."/>
            <person name="Murat C."/>
            <person name="Sun H."/>
            <person name="Tunlid A."/>
            <person name="Henrissat B."/>
            <person name="Grigoriev I.V."/>
            <person name="Hibbett D.S."/>
            <person name="Martin F."/>
            <person name="Nordberg H.P."/>
            <person name="Cantor M.N."/>
            <person name="Hua S.X."/>
        </authorList>
    </citation>
    <scope>NUCLEOTIDE SEQUENCE [LARGE SCALE GENOMIC DNA]</scope>
    <source>
        <strain evidence="2 3">Marx 270</strain>
    </source>
</reference>
<dbReference type="Gene3D" id="1.20.1390.10">
    <property type="entry name" value="PWI domain"/>
    <property type="match status" value="1"/>
</dbReference>
<name>A0A0C3K363_PISTI</name>
<sequence>MPRSAQSPHLLGGEVPPAIELLTIHSKLPFRFVLRNELLSPPDPTHARSKFILVPPPLVHRFQFPLEVSDNEFIRNAPFERTSDEFENLLCHFRQPSATAVLQSGNAETNTLFIGTISGGIQCSGSNVSSLQPTSTRASDPSTTKTQNRQSFAEEAADGESHAYEEHEAENLHIESEKLLIRQMEDIQALAKKLCKAGVFLDDGALVKLNVSLLGPAPVNKLEPHAQREVIRGVAAVFGREKKRRKEILRSRRCRWSNLSVVGGEKAKEHLETIKQSAPHDTEMLFKGQMNFGPIIKHRMVEHLGELEDDDLITSVVEHLKDHNGPLKLVKGLELVLEEEAREFGSIPGDKSSLKVWLTAKDFKPSA</sequence>
<proteinExistence type="predicted"/>
<dbReference type="HOGENOM" id="CLU_754627_0_0_1"/>
<evidence type="ECO:0000313" key="2">
    <source>
        <dbReference type="EMBL" id="KIO03947.1"/>
    </source>
</evidence>
<gene>
    <name evidence="2" type="ORF">M404DRAFT_26572</name>
</gene>
<feature type="region of interest" description="Disordered" evidence="1">
    <location>
        <begin position="128"/>
        <end position="167"/>
    </location>
</feature>
<feature type="compositionally biased region" description="Polar residues" evidence="1">
    <location>
        <begin position="128"/>
        <end position="151"/>
    </location>
</feature>
<evidence type="ECO:0000313" key="3">
    <source>
        <dbReference type="Proteomes" id="UP000054217"/>
    </source>
</evidence>
<dbReference type="InParanoid" id="A0A0C3K363"/>
<evidence type="ECO:0000256" key="1">
    <source>
        <dbReference type="SAM" id="MobiDB-lite"/>
    </source>
</evidence>